<evidence type="ECO:0000256" key="2">
    <source>
        <dbReference type="ARBA" id="ARBA00022741"/>
    </source>
</evidence>
<dbReference type="EMBL" id="GGEC01038186">
    <property type="protein sequence ID" value="MBX18670.1"/>
    <property type="molecule type" value="Transcribed_RNA"/>
</dbReference>
<keyword evidence="3" id="KW-0067">ATP-binding</keyword>
<proteinExistence type="predicted"/>
<accession>A0A2P2LL36</accession>
<keyword evidence="2" id="KW-0547">Nucleotide-binding</keyword>
<protein>
    <submittedName>
        <fullName evidence="5">Uncharacterized protein MANES_03G012700</fullName>
    </submittedName>
</protein>
<dbReference type="Gene3D" id="3.40.50.620">
    <property type="entry name" value="HUPs"/>
    <property type="match status" value="1"/>
</dbReference>
<sequence>MASLLRCVRFLPTPSSSPLRSSAQVRTYCCQALSPTRKRERRRSLNRLLSSLSSFEPLAKHRNPNADGTTADLWLYNTMSRKKEVFIPKVEGKVGIYVCGITAYDLSHIGHARVYVTFDVLYRQIS</sequence>
<dbReference type="InterPro" id="IPR014729">
    <property type="entry name" value="Rossmann-like_a/b/a_fold"/>
</dbReference>
<reference evidence="5" key="1">
    <citation type="submission" date="2018-02" db="EMBL/GenBank/DDBJ databases">
        <title>Rhizophora mucronata_Transcriptome.</title>
        <authorList>
            <person name="Meera S.P."/>
            <person name="Sreeshan A."/>
            <person name="Augustine A."/>
        </authorList>
    </citation>
    <scope>NUCLEOTIDE SEQUENCE</scope>
    <source>
        <tissue evidence="5">Leaf</tissue>
    </source>
</reference>
<dbReference type="GO" id="GO:0004817">
    <property type="term" value="F:cysteine-tRNA ligase activity"/>
    <property type="evidence" value="ECO:0007669"/>
    <property type="project" value="TreeGrafter"/>
</dbReference>
<dbReference type="Pfam" id="PF01406">
    <property type="entry name" value="tRNA-synt_1e"/>
    <property type="match status" value="1"/>
</dbReference>
<evidence type="ECO:0000256" key="1">
    <source>
        <dbReference type="ARBA" id="ARBA00022598"/>
    </source>
</evidence>
<dbReference type="SUPFAM" id="SSF52374">
    <property type="entry name" value="Nucleotidylyl transferase"/>
    <property type="match status" value="1"/>
</dbReference>
<dbReference type="InterPro" id="IPR032678">
    <property type="entry name" value="tRNA-synt_1_cat_dom"/>
</dbReference>
<dbReference type="PANTHER" id="PTHR10890">
    <property type="entry name" value="CYSTEINYL-TRNA SYNTHETASE"/>
    <property type="match status" value="1"/>
</dbReference>
<keyword evidence="1" id="KW-0436">Ligase</keyword>
<dbReference type="GO" id="GO:0005737">
    <property type="term" value="C:cytoplasm"/>
    <property type="evidence" value="ECO:0007669"/>
    <property type="project" value="TreeGrafter"/>
</dbReference>
<evidence type="ECO:0000259" key="4">
    <source>
        <dbReference type="Pfam" id="PF01406"/>
    </source>
</evidence>
<feature type="domain" description="tRNA synthetases class I catalytic" evidence="4">
    <location>
        <begin position="88"/>
        <end position="125"/>
    </location>
</feature>
<name>A0A2P2LL36_RHIMU</name>
<dbReference type="PANTHER" id="PTHR10890:SF25">
    <property type="entry name" value="CYSTEINE--TRNA LIGASE, CHLOROPLASTIC_MITOCHONDRIAL"/>
    <property type="match status" value="1"/>
</dbReference>
<evidence type="ECO:0000256" key="3">
    <source>
        <dbReference type="ARBA" id="ARBA00022840"/>
    </source>
</evidence>
<dbReference type="GO" id="GO:0005524">
    <property type="term" value="F:ATP binding"/>
    <property type="evidence" value="ECO:0007669"/>
    <property type="project" value="UniProtKB-KW"/>
</dbReference>
<dbReference type="AlphaFoldDB" id="A0A2P2LL36"/>
<evidence type="ECO:0000313" key="5">
    <source>
        <dbReference type="EMBL" id="MBX18670.1"/>
    </source>
</evidence>
<dbReference type="GO" id="GO:0006423">
    <property type="term" value="P:cysteinyl-tRNA aminoacylation"/>
    <property type="evidence" value="ECO:0007669"/>
    <property type="project" value="TreeGrafter"/>
</dbReference>
<organism evidence="5">
    <name type="scientific">Rhizophora mucronata</name>
    <name type="common">Asiatic mangrove</name>
    <dbReference type="NCBI Taxonomy" id="61149"/>
    <lineage>
        <taxon>Eukaryota</taxon>
        <taxon>Viridiplantae</taxon>
        <taxon>Streptophyta</taxon>
        <taxon>Embryophyta</taxon>
        <taxon>Tracheophyta</taxon>
        <taxon>Spermatophyta</taxon>
        <taxon>Magnoliopsida</taxon>
        <taxon>eudicotyledons</taxon>
        <taxon>Gunneridae</taxon>
        <taxon>Pentapetalae</taxon>
        <taxon>rosids</taxon>
        <taxon>fabids</taxon>
        <taxon>Malpighiales</taxon>
        <taxon>Rhizophoraceae</taxon>
        <taxon>Rhizophora</taxon>
    </lineage>
</organism>
<dbReference type="InterPro" id="IPR024909">
    <property type="entry name" value="Cys-tRNA/MSH_ligase"/>
</dbReference>